<reference evidence="8" key="1">
    <citation type="submission" date="2013-04" db="EMBL/GenBank/DDBJ databases">
        <authorList>
            <person name="Qu J."/>
            <person name="Murali S.C."/>
            <person name="Bandaranaike D."/>
            <person name="Bellair M."/>
            <person name="Blankenburg K."/>
            <person name="Chao H."/>
            <person name="Dinh H."/>
            <person name="Doddapaneni H."/>
            <person name="Downs B."/>
            <person name="Dugan-Rocha S."/>
            <person name="Elkadiri S."/>
            <person name="Gnanaolivu R.D."/>
            <person name="Hernandez B."/>
            <person name="Javaid M."/>
            <person name="Jayaseelan J.C."/>
            <person name="Lee S."/>
            <person name="Li M."/>
            <person name="Ming W."/>
            <person name="Munidasa M."/>
            <person name="Muniz J."/>
            <person name="Nguyen L."/>
            <person name="Ongeri F."/>
            <person name="Osuji N."/>
            <person name="Pu L.-L."/>
            <person name="Puazo M."/>
            <person name="Qu C."/>
            <person name="Quiroz J."/>
            <person name="Raj R."/>
            <person name="Weissenberger G."/>
            <person name="Xin Y."/>
            <person name="Zou X."/>
            <person name="Han Y."/>
            <person name="Richards S."/>
            <person name="Worley K."/>
            <person name="Muzny D."/>
            <person name="Gibbs R."/>
        </authorList>
    </citation>
    <scope>NUCLEOTIDE SEQUENCE</scope>
    <source>
        <strain evidence="8">Sampled in the wild</strain>
    </source>
</reference>
<dbReference type="Pfam" id="PF00646">
    <property type="entry name" value="F-box"/>
    <property type="match status" value="1"/>
</dbReference>
<keyword evidence="9" id="KW-1185">Reference proteome</keyword>
<dbReference type="GO" id="GO:0045835">
    <property type="term" value="P:negative regulation of meiotic nuclear division"/>
    <property type="evidence" value="ECO:0007669"/>
    <property type="project" value="InterPro"/>
</dbReference>
<dbReference type="InterPro" id="IPR044064">
    <property type="entry name" value="ZF_ZBR"/>
</dbReference>
<dbReference type="GO" id="GO:0008270">
    <property type="term" value="F:zinc ion binding"/>
    <property type="evidence" value="ECO:0007669"/>
    <property type="project" value="UniProtKB-KW"/>
</dbReference>
<comment type="pathway">
    <text evidence="1">Protein modification; protein ubiquitination.</text>
</comment>
<dbReference type="GO" id="GO:0007088">
    <property type="term" value="P:regulation of mitotic nuclear division"/>
    <property type="evidence" value="ECO:0007669"/>
    <property type="project" value="InterPro"/>
</dbReference>
<dbReference type="Proteomes" id="UP000792457">
    <property type="component" value="Unassembled WGS sequence"/>
</dbReference>
<evidence type="ECO:0000256" key="5">
    <source>
        <dbReference type="ARBA" id="ARBA00022833"/>
    </source>
</evidence>
<dbReference type="SUPFAM" id="SSF57850">
    <property type="entry name" value="RING/U-box"/>
    <property type="match status" value="1"/>
</dbReference>
<name>A0A8K0JXS7_LADFU</name>
<feature type="compositionally biased region" description="Low complexity" evidence="6">
    <location>
        <begin position="434"/>
        <end position="445"/>
    </location>
</feature>
<keyword evidence="3" id="KW-0863">Zinc-finger</keyword>
<dbReference type="CDD" id="cd22086">
    <property type="entry name" value="F-box_EMI"/>
    <property type="match status" value="1"/>
</dbReference>
<dbReference type="OrthoDB" id="9984940at2759"/>
<feature type="region of interest" description="Disordered" evidence="6">
    <location>
        <begin position="90"/>
        <end position="110"/>
    </location>
</feature>
<keyword evidence="2" id="KW-0479">Metal-binding</keyword>
<dbReference type="GO" id="GO:0005634">
    <property type="term" value="C:nucleus"/>
    <property type="evidence" value="ECO:0007669"/>
    <property type="project" value="TreeGrafter"/>
</dbReference>
<dbReference type="Gene3D" id="2.20.25.20">
    <property type="match status" value="1"/>
</dbReference>
<dbReference type="InterPro" id="IPR036047">
    <property type="entry name" value="F-box-like_dom_sf"/>
</dbReference>
<dbReference type="InterPro" id="IPR047147">
    <property type="entry name" value="FBX5_43"/>
</dbReference>
<dbReference type="EMBL" id="KZ308196">
    <property type="protein sequence ID" value="KAG8224424.1"/>
    <property type="molecule type" value="Genomic_DNA"/>
</dbReference>
<protein>
    <recommendedName>
        <fullName evidence="7">ZBR-type domain-containing protein</fullName>
    </recommendedName>
</protein>
<evidence type="ECO:0000313" key="9">
    <source>
        <dbReference type="Proteomes" id="UP000792457"/>
    </source>
</evidence>
<dbReference type="PANTHER" id="PTHR15493:SF9">
    <property type="entry name" value="GH14043P"/>
    <property type="match status" value="1"/>
</dbReference>
<organism evidence="8 9">
    <name type="scientific">Ladona fulva</name>
    <name type="common">Scarce chaser dragonfly</name>
    <name type="synonym">Libellula fulva</name>
    <dbReference type="NCBI Taxonomy" id="123851"/>
    <lineage>
        <taxon>Eukaryota</taxon>
        <taxon>Metazoa</taxon>
        <taxon>Ecdysozoa</taxon>
        <taxon>Arthropoda</taxon>
        <taxon>Hexapoda</taxon>
        <taxon>Insecta</taxon>
        <taxon>Pterygota</taxon>
        <taxon>Palaeoptera</taxon>
        <taxon>Odonata</taxon>
        <taxon>Epiprocta</taxon>
        <taxon>Anisoptera</taxon>
        <taxon>Libelluloidea</taxon>
        <taxon>Libellulidae</taxon>
        <taxon>Ladona</taxon>
    </lineage>
</organism>
<comment type="caution">
    <text evidence="8">The sequence shown here is derived from an EMBL/GenBank/DDBJ whole genome shotgun (WGS) entry which is preliminary data.</text>
</comment>
<evidence type="ECO:0000256" key="4">
    <source>
        <dbReference type="ARBA" id="ARBA00022786"/>
    </source>
</evidence>
<evidence type="ECO:0000313" key="8">
    <source>
        <dbReference type="EMBL" id="KAG8224424.1"/>
    </source>
</evidence>
<evidence type="ECO:0000256" key="1">
    <source>
        <dbReference type="ARBA" id="ARBA00004906"/>
    </source>
</evidence>
<gene>
    <name evidence="8" type="ORF">J437_LFUL001374</name>
</gene>
<reference evidence="8" key="2">
    <citation type="submission" date="2017-10" db="EMBL/GenBank/DDBJ databases">
        <title>Ladona fulva Genome sequencing and assembly.</title>
        <authorList>
            <person name="Murali S."/>
            <person name="Richards S."/>
            <person name="Bandaranaike D."/>
            <person name="Bellair M."/>
            <person name="Blankenburg K."/>
            <person name="Chao H."/>
            <person name="Dinh H."/>
            <person name="Doddapaneni H."/>
            <person name="Dugan-Rocha S."/>
            <person name="Elkadiri S."/>
            <person name="Gnanaolivu R."/>
            <person name="Hernandez B."/>
            <person name="Skinner E."/>
            <person name="Javaid M."/>
            <person name="Lee S."/>
            <person name="Li M."/>
            <person name="Ming W."/>
            <person name="Munidasa M."/>
            <person name="Muniz J."/>
            <person name="Nguyen L."/>
            <person name="Hughes D."/>
            <person name="Osuji N."/>
            <person name="Pu L.-L."/>
            <person name="Puazo M."/>
            <person name="Qu C."/>
            <person name="Quiroz J."/>
            <person name="Raj R."/>
            <person name="Weissenberger G."/>
            <person name="Xin Y."/>
            <person name="Zou X."/>
            <person name="Han Y."/>
            <person name="Worley K."/>
            <person name="Muzny D."/>
            <person name="Gibbs R."/>
        </authorList>
    </citation>
    <scope>NUCLEOTIDE SEQUENCE</scope>
    <source>
        <strain evidence="8">Sampled in the wild</strain>
    </source>
</reference>
<dbReference type="GO" id="GO:0016567">
    <property type="term" value="P:protein ubiquitination"/>
    <property type="evidence" value="ECO:0007669"/>
    <property type="project" value="UniProtKB-UniPathway"/>
</dbReference>
<dbReference type="UniPathway" id="UPA00143"/>
<feature type="domain" description="ZBR-type" evidence="7">
    <location>
        <begin position="388"/>
        <end position="436"/>
    </location>
</feature>
<dbReference type="PROSITE" id="PS51872">
    <property type="entry name" value="ZF_ZBR"/>
    <property type="match status" value="1"/>
</dbReference>
<keyword evidence="4" id="KW-0833">Ubl conjugation pathway</keyword>
<dbReference type="InterPro" id="IPR001810">
    <property type="entry name" value="F-box_dom"/>
</dbReference>
<dbReference type="PANTHER" id="PTHR15493">
    <property type="entry name" value="F-BOX ONLY PROTEIN 5 AND 43"/>
    <property type="match status" value="1"/>
</dbReference>
<dbReference type="AlphaFoldDB" id="A0A8K0JXS7"/>
<evidence type="ECO:0000256" key="3">
    <source>
        <dbReference type="ARBA" id="ARBA00022771"/>
    </source>
</evidence>
<feature type="compositionally biased region" description="Pro residues" evidence="6">
    <location>
        <begin position="456"/>
        <end position="465"/>
    </location>
</feature>
<sequence length="489" mass="54974">MVENLVPQFIFRRFSLVRSAKLECGFENLITSVTIIFRRSTSASKKLKMEISGHSNEHMSPIRHAAAMELVTPECTSYLSVKAGEDSGYASFTSAEPPSPKEGSVSPDGVRKRLFDLPKSSLTPEVSSVGRSNRILGRYFHGRRCRLLSCSLEENYEGELKPIDNQILLPEFSTPTKSRHVLPSKISPVKPHPYYIRDTPVILGKSLKSTTTIGRRTPPRNNRSAASIVKFPSFDDPSWHRDPFRARNGARYVDFFRCLGEERIMAPAFSLLLSYISDEDLIACSLVSKTWQALIMRDYVANSRRLSAVKKIRRKKENLINASLKGKISGVNTRISNRPPLSSIENCWLMPPSMEILQTPPPKTSPTKFRFELFMKEGLQLEGKEEKRLTPCPRCSLPSRVDSNLNVGVCTRIGCQFRFCTLCHCLEHILPVNRSSNTSSSSPPRYITCPFAETPKTPPSPPQPITPSSKSRTTSVGSKRSKRNLRRLL</sequence>
<evidence type="ECO:0000259" key="7">
    <source>
        <dbReference type="PROSITE" id="PS51872"/>
    </source>
</evidence>
<dbReference type="CDD" id="cd20348">
    <property type="entry name" value="BRcat_RBR_EMI"/>
    <property type="match status" value="1"/>
</dbReference>
<feature type="region of interest" description="Disordered" evidence="6">
    <location>
        <begin position="434"/>
        <end position="489"/>
    </location>
</feature>
<feature type="compositionally biased region" description="Basic residues" evidence="6">
    <location>
        <begin position="479"/>
        <end position="489"/>
    </location>
</feature>
<keyword evidence="5" id="KW-0862">Zinc</keyword>
<proteinExistence type="predicted"/>
<accession>A0A8K0JXS7</accession>
<evidence type="ECO:0000256" key="6">
    <source>
        <dbReference type="SAM" id="MobiDB-lite"/>
    </source>
</evidence>
<dbReference type="SUPFAM" id="SSF81383">
    <property type="entry name" value="F-box domain"/>
    <property type="match status" value="1"/>
</dbReference>
<evidence type="ECO:0000256" key="2">
    <source>
        <dbReference type="ARBA" id="ARBA00022723"/>
    </source>
</evidence>